<dbReference type="RefSeq" id="XP_054945637.1">
    <property type="nucleotide sequence ID" value="XM_055089662.1"/>
</dbReference>
<accession>A0A9W2X2H2</accession>
<protein>
    <submittedName>
        <fullName evidence="2">Phospholipid-transporting ATPase IB-like</fullName>
    </submittedName>
</protein>
<dbReference type="PANTHER" id="PTHR24092">
    <property type="entry name" value="PROBABLE PHOSPHOLIPID-TRANSPORTING ATPASE"/>
    <property type="match status" value="1"/>
</dbReference>
<organism evidence="1 2">
    <name type="scientific">Physeter macrocephalus</name>
    <name type="common">Sperm whale</name>
    <name type="synonym">Physeter catodon</name>
    <dbReference type="NCBI Taxonomy" id="9755"/>
    <lineage>
        <taxon>Eukaryota</taxon>
        <taxon>Metazoa</taxon>
        <taxon>Chordata</taxon>
        <taxon>Craniata</taxon>
        <taxon>Vertebrata</taxon>
        <taxon>Euteleostomi</taxon>
        <taxon>Mammalia</taxon>
        <taxon>Eutheria</taxon>
        <taxon>Laurasiatheria</taxon>
        <taxon>Artiodactyla</taxon>
        <taxon>Whippomorpha</taxon>
        <taxon>Cetacea</taxon>
        <taxon>Odontoceti</taxon>
        <taxon>Physeteridae</taxon>
        <taxon>Physeter</taxon>
    </lineage>
</organism>
<dbReference type="InterPro" id="IPR036412">
    <property type="entry name" value="HAD-like_sf"/>
</dbReference>
<dbReference type="GO" id="GO:0045332">
    <property type="term" value="P:phospholipid translocation"/>
    <property type="evidence" value="ECO:0007669"/>
    <property type="project" value="TreeGrafter"/>
</dbReference>
<evidence type="ECO:0000313" key="2">
    <source>
        <dbReference type="RefSeq" id="XP_054945637.1"/>
    </source>
</evidence>
<dbReference type="GeneID" id="102977279"/>
<dbReference type="KEGG" id="pcad:102977279"/>
<dbReference type="Gene3D" id="3.40.50.1000">
    <property type="entry name" value="HAD superfamily/HAD-like"/>
    <property type="match status" value="1"/>
</dbReference>
<evidence type="ECO:0000313" key="1">
    <source>
        <dbReference type="Proteomes" id="UP000248484"/>
    </source>
</evidence>
<dbReference type="GO" id="GO:0005886">
    <property type="term" value="C:plasma membrane"/>
    <property type="evidence" value="ECO:0007669"/>
    <property type="project" value="TreeGrafter"/>
</dbReference>
<keyword evidence="1" id="KW-1185">Reference proteome</keyword>
<dbReference type="GO" id="GO:0005802">
    <property type="term" value="C:trans-Golgi network"/>
    <property type="evidence" value="ECO:0007669"/>
    <property type="project" value="TreeGrafter"/>
</dbReference>
<dbReference type="SUPFAM" id="SSF56784">
    <property type="entry name" value="HAD-like"/>
    <property type="match status" value="1"/>
</dbReference>
<dbReference type="Pfam" id="PF13246">
    <property type="entry name" value="Cation_ATPase"/>
    <property type="match status" value="1"/>
</dbReference>
<sequence length="159" mass="17960">MGEEFTFEILTVLEFSSTRKRMSVIVQTPTGQVRLYCKGADSVIYERLSEDSLFVEETLAHLECFAKEGLRALCVALHRFNGEYQQCWVMCKEASTVVQDRTQSLEDCYDASEKFLLLGATAIEVRLQARVPETITNLLKVNIRIWVLTGGSDVTSLPL</sequence>
<dbReference type="GO" id="GO:0000166">
    <property type="term" value="F:nucleotide binding"/>
    <property type="evidence" value="ECO:0007669"/>
    <property type="project" value="InterPro"/>
</dbReference>
<dbReference type="InterPro" id="IPR023299">
    <property type="entry name" value="ATPase_P-typ_cyto_dom_N"/>
</dbReference>
<dbReference type="InterPro" id="IPR023214">
    <property type="entry name" value="HAD_sf"/>
</dbReference>
<dbReference type="GO" id="GO:0140326">
    <property type="term" value="F:ATPase-coupled intramembrane lipid transporter activity"/>
    <property type="evidence" value="ECO:0007669"/>
    <property type="project" value="TreeGrafter"/>
</dbReference>
<dbReference type="Gene3D" id="3.40.1110.10">
    <property type="entry name" value="Calcium-transporting ATPase, cytoplasmic domain N"/>
    <property type="match status" value="1"/>
</dbReference>
<gene>
    <name evidence="2" type="primary">LOC102977279</name>
</gene>
<name>A0A9W2X2H2_PHYMC</name>
<dbReference type="OrthoDB" id="377733at2759"/>
<dbReference type="SUPFAM" id="SSF81660">
    <property type="entry name" value="Metal cation-transporting ATPase, ATP-binding domain N"/>
    <property type="match status" value="1"/>
</dbReference>
<dbReference type="PANTHER" id="PTHR24092:SF59">
    <property type="entry name" value="PHOSPHOLIPID-TRANSPORTING ATPASE"/>
    <property type="match status" value="1"/>
</dbReference>
<dbReference type="AlphaFoldDB" id="A0A9W2X2H2"/>
<dbReference type="Proteomes" id="UP000248484">
    <property type="component" value="Chromosome 13"/>
</dbReference>
<dbReference type="GO" id="GO:0048666">
    <property type="term" value="P:neuron development"/>
    <property type="evidence" value="ECO:0007669"/>
    <property type="project" value="TreeGrafter"/>
</dbReference>
<proteinExistence type="predicted"/>
<reference evidence="2" key="1">
    <citation type="submission" date="2025-08" db="UniProtKB">
        <authorList>
            <consortium name="RefSeq"/>
        </authorList>
    </citation>
    <scope>IDENTIFICATION</scope>
    <source>
        <tissue evidence="2">Muscle</tissue>
    </source>
</reference>